<evidence type="ECO:0000313" key="1">
    <source>
        <dbReference type="EMBL" id="SCM74599.1"/>
    </source>
</evidence>
<accession>A0A212LB83</accession>
<organism evidence="1">
    <name type="scientific">uncultured Pleomorphomonas sp</name>
    <dbReference type="NCBI Taxonomy" id="442121"/>
    <lineage>
        <taxon>Bacteria</taxon>
        <taxon>Pseudomonadati</taxon>
        <taxon>Pseudomonadota</taxon>
        <taxon>Alphaproteobacteria</taxon>
        <taxon>Hyphomicrobiales</taxon>
        <taxon>Pleomorphomonadaceae</taxon>
        <taxon>Pleomorphomonas</taxon>
        <taxon>environmental samples</taxon>
    </lineage>
</organism>
<proteinExistence type="predicted"/>
<name>A0A212LB83_9HYPH</name>
<gene>
    <name evidence="1" type="ORF">KL86PLE_130279</name>
</gene>
<reference evidence="1" key="1">
    <citation type="submission" date="2016-08" db="EMBL/GenBank/DDBJ databases">
        <authorList>
            <person name="Seilhamer J.J."/>
        </authorList>
    </citation>
    <scope>NUCLEOTIDE SEQUENCE</scope>
    <source>
        <strain evidence="1">86</strain>
    </source>
</reference>
<dbReference type="AlphaFoldDB" id="A0A212LB83"/>
<sequence>MNPIVTIVATDWPNNEACFLALCRHSSFPIIPSDTLKFHYNHRLLRASIPSISDSVRLGAPASRTALRR</sequence>
<protein>
    <submittedName>
        <fullName evidence="1">Uncharacterized protein</fullName>
    </submittedName>
</protein>
<dbReference type="EMBL" id="FMJD01000005">
    <property type="protein sequence ID" value="SCM74599.1"/>
    <property type="molecule type" value="Genomic_DNA"/>
</dbReference>